<comment type="caution">
    <text evidence="2">The sequence shown here is derived from an EMBL/GenBank/DDBJ whole genome shotgun (WGS) entry which is preliminary data.</text>
</comment>
<feature type="compositionally biased region" description="Gly residues" evidence="1">
    <location>
        <begin position="10"/>
        <end position="24"/>
    </location>
</feature>
<evidence type="ECO:0000313" key="3">
    <source>
        <dbReference type="Proteomes" id="UP000735302"/>
    </source>
</evidence>
<dbReference type="AlphaFoldDB" id="A0AAV4BRG7"/>
<dbReference type="EMBL" id="BLXT01005777">
    <property type="protein sequence ID" value="GFO25841.1"/>
    <property type="molecule type" value="Genomic_DNA"/>
</dbReference>
<protein>
    <submittedName>
        <fullName evidence="2">Uncharacterized protein</fullName>
    </submittedName>
</protein>
<accession>A0AAV4BRG7</accession>
<reference evidence="2 3" key="1">
    <citation type="journal article" date="2021" name="Elife">
        <title>Chloroplast acquisition without the gene transfer in kleptoplastic sea slugs, Plakobranchus ocellatus.</title>
        <authorList>
            <person name="Maeda T."/>
            <person name="Takahashi S."/>
            <person name="Yoshida T."/>
            <person name="Shimamura S."/>
            <person name="Takaki Y."/>
            <person name="Nagai Y."/>
            <person name="Toyoda A."/>
            <person name="Suzuki Y."/>
            <person name="Arimoto A."/>
            <person name="Ishii H."/>
            <person name="Satoh N."/>
            <person name="Nishiyama T."/>
            <person name="Hasebe M."/>
            <person name="Maruyama T."/>
            <person name="Minagawa J."/>
            <person name="Obokata J."/>
            <person name="Shigenobu S."/>
        </authorList>
    </citation>
    <scope>NUCLEOTIDE SEQUENCE [LARGE SCALE GENOMIC DNA]</scope>
</reference>
<evidence type="ECO:0000313" key="2">
    <source>
        <dbReference type="EMBL" id="GFO25841.1"/>
    </source>
</evidence>
<evidence type="ECO:0000256" key="1">
    <source>
        <dbReference type="SAM" id="MobiDB-lite"/>
    </source>
</evidence>
<proteinExistence type="predicted"/>
<feature type="region of interest" description="Disordered" evidence="1">
    <location>
        <begin position="1"/>
        <end position="29"/>
    </location>
</feature>
<name>A0AAV4BRG7_9GAST</name>
<gene>
    <name evidence="2" type="ORF">PoB_005234600</name>
</gene>
<sequence>MPILWKRRSGSGGVGVGSPKGNVGGDTIATDVRPGCKTQRIAPALRKVASRLGVRSHQRNRVFQNMYCWTRELLPPVWAYAYCALPNYKLA</sequence>
<organism evidence="2 3">
    <name type="scientific">Plakobranchus ocellatus</name>
    <dbReference type="NCBI Taxonomy" id="259542"/>
    <lineage>
        <taxon>Eukaryota</taxon>
        <taxon>Metazoa</taxon>
        <taxon>Spiralia</taxon>
        <taxon>Lophotrochozoa</taxon>
        <taxon>Mollusca</taxon>
        <taxon>Gastropoda</taxon>
        <taxon>Heterobranchia</taxon>
        <taxon>Euthyneura</taxon>
        <taxon>Panpulmonata</taxon>
        <taxon>Sacoglossa</taxon>
        <taxon>Placobranchoidea</taxon>
        <taxon>Plakobranchidae</taxon>
        <taxon>Plakobranchus</taxon>
    </lineage>
</organism>
<keyword evidence="3" id="KW-1185">Reference proteome</keyword>
<dbReference type="Proteomes" id="UP000735302">
    <property type="component" value="Unassembled WGS sequence"/>
</dbReference>